<evidence type="ECO:0000256" key="11">
    <source>
        <dbReference type="ARBA" id="ARBA00023295"/>
    </source>
</evidence>
<evidence type="ECO:0000256" key="6">
    <source>
        <dbReference type="ARBA" id="ARBA00012595"/>
    </source>
</evidence>
<protein>
    <recommendedName>
        <fullName evidence="6 13">Alpha-amylase</fullName>
        <ecNumber evidence="6 13">3.2.1.1</ecNumber>
    </recommendedName>
</protein>
<keyword evidence="11 13" id="KW-0326">Glycosidase</keyword>
<dbReference type="InterPro" id="IPR006046">
    <property type="entry name" value="Alpha_amylase"/>
</dbReference>
<comment type="caution">
    <text evidence="15">The sequence shown here is derived from an EMBL/GenBank/DDBJ whole genome shotgun (WGS) entry which is preliminary data.</text>
</comment>
<evidence type="ECO:0000256" key="4">
    <source>
        <dbReference type="ARBA" id="ARBA00008061"/>
    </source>
</evidence>
<dbReference type="PRINTS" id="PR00110">
    <property type="entry name" value="ALPHAAMYLASE"/>
</dbReference>
<comment type="subunit">
    <text evidence="5">Monomer.</text>
</comment>
<keyword evidence="16" id="KW-1185">Reference proteome</keyword>
<evidence type="ECO:0000259" key="14">
    <source>
        <dbReference type="SMART" id="SM00642"/>
    </source>
</evidence>
<dbReference type="Gene3D" id="3.20.20.80">
    <property type="entry name" value="Glycosidases"/>
    <property type="match status" value="1"/>
</dbReference>
<dbReference type="SMART" id="SM00642">
    <property type="entry name" value="Aamy"/>
    <property type="match status" value="1"/>
</dbReference>
<evidence type="ECO:0000256" key="10">
    <source>
        <dbReference type="ARBA" id="ARBA00023277"/>
    </source>
</evidence>
<evidence type="ECO:0000256" key="3">
    <source>
        <dbReference type="ARBA" id="ARBA00001923"/>
    </source>
</evidence>
<gene>
    <name evidence="15" type="ORF">L9F63_006535</name>
</gene>
<reference evidence="15" key="1">
    <citation type="journal article" date="2023" name="IScience">
        <title>Live-bearing cockroach genome reveals convergent evolutionary mechanisms linked to viviparity in insects and beyond.</title>
        <authorList>
            <person name="Fouks B."/>
            <person name="Harrison M.C."/>
            <person name="Mikhailova A.A."/>
            <person name="Marchal E."/>
            <person name="English S."/>
            <person name="Carruthers M."/>
            <person name="Jennings E.C."/>
            <person name="Chiamaka E.L."/>
            <person name="Frigard R.A."/>
            <person name="Pippel M."/>
            <person name="Attardo G.M."/>
            <person name="Benoit J.B."/>
            <person name="Bornberg-Bauer E."/>
            <person name="Tobe S.S."/>
        </authorList>
    </citation>
    <scope>NUCLEOTIDE SEQUENCE</scope>
    <source>
        <strain evidence="15">Stay&amp;Tobe</strain>
    </source>
</reference>
<evidence type="ECO:0000256" key="7">
    <source>
        <dbReference type="ARBA" id="ARBA00022801"/>
    </source>
</evidence>
<dbReference type="Proteomes" id="UP001233999">
    <property type="component" value="Unassembled WGS sequence"/>
</dbReference>
<comment type="similarity">
    <text evidence="4 12">Belongs to the glycosyl hydrolase 13 family.</text>
</comment>
<keyword evidence="10 13" id="KW-0119">Carbohydrate metabolism</keyword>
<sequence>VLLIGLIVNGHKDPHVLPGRSAIVHLFEWKFADIATECENFLGPKGYDIRACFGSTQVSPVHENLVVTSPKRPWWERYQPISYKIVSRSGDEAAFKDMVRRCNAAGVRIYVDVIMNHMSGNRPNAHGVGGSTANPANLSYPAIPYGPEHFHSICGINNYNDAGNVRNCELVGLHDLNQGLGTVRTKLIEVLNTLVDAGVTGFRVDAAKHMWPSDLEYIYNQVKNLSTEHGFNNDSKPFFYQEVIDLGGEGIHSTDYIGFGRVTEFKYSHELGNAFRGNNAIKWLQSFGTGWGFIPSGDAVVFVDNHDNQRTHGNIVLTHKNAKLYKMAVAFMLAWPYGYPRVMSSYFFSSFDEGPPQDNAENILSPIINSDDTCGNGWVCEHRWRQIYNMVAFRNVVE</sequence>
<keyword evidence="7 13" id="KW-0378">Hydrolase</keyword>
<organism evidence="15 16">
    <name type="scientific">Diploptera punctata</name>
    <name type="common">Pacific beetle cockroach</name>
    <dbReference type="NCBI Taxonomy" id="6984"/>
    <lineage>
        <taxon>Eukaryota</taxon>
        <taxon>Metazoa</taxon>
        <taxon>Ecdysozoa</taxon>
        <taxon>Arthropoda</taxon>
        <taxon>Hexapoda</taxon>
        <taxon>Insecta</taxon>
        <taxon>Pterygota</taxon>
        <taxon>Neoptera</taxon>
        <taxon>Polyneoptera</taxon>
        <taxon>Dictyoptera</taxon>
        <taxon>Blattodea</taxon>
        <taxon>Blaberoidea</taxon>
        <taxon>Blaberidae</taxon>
        <taxon>Diplopterinae</taxon>
        <taxon>Diploptera</taxon>
    </lineage>
</organism>
<comment type="catalytic activity">
    <reaction evidence="1 13">
        <text>Endohydrolysis of (1-&gt;4)-alpha-D-glucosidic linkages in polysaccharides containing three or more (1-&gt;4)-alpha-linked D-glucose units.</text>
        <dbReference type="EC" id="3.2.1.1"/>
    </reaction>
</comment>
<dbReference type="EC" id="3.2.1.1" evidence="6 13"/>
<dbReference type="CDD" id="cd11317">
    <property type="entry name" value="AmyAc_bac_euk_AmyA"/>
    <property type="match status" value="1"/>
</dbReference>
<feature type="non-terminal residue" evidence="15">
    <location>
        <position position="1"/>
    </location>
</feature>
<feature type="domain" description="Glycosyl hydrolase family 13 catalytic" evidence="14">
    <location>
        <begin position="21"/>
        <end position="394"/>
    </location>
</feature>
<reference evidence="15" key="2">
    <citation type="submission" date="2023-05" db="EMBL/GenBank/DDBJ databases">
        <authorList>
            <person name="Fouks B."/>
        </authorList>
    </citation>
    <scope>NUCLEOTIDE SEQUENCE</scope>
    <source>
        <strain evidence="15">Stay&amp;Tobe</strain>
        <tissue evidence="15">Testes</tissue>
    </source>
</reference>
<evidence type="ECO:0000256" key="2">
    <source>
        <dbReference type="ARBA" id="ARBA00001913"/>
    </source>
</evidence>
<dbReference type="SUPFAM" id="SSF51445">
    <property type="entry name" value="(Trans)glycosidases"/>
    <property type="match status" value="1"/>
</dbReference>
<keyword evidence="8" id="KW-1015">Disulfide bond</keyword>
<dbReference type="EMBL" id="JASPKZ010009386">
    <property type="protein sequence ID" value="KAJ9576917.1"/>
    <property type="molecule type" value="Genomic_DNA"/>
</dbReference>
<name>A0AAD7ZB34_DIPPU</name>
<dbReference type="GO" id="GO:0004556">
    <property type="term" value="F:alpha-amylase activity"/>
    <property type="evidence" value="ECO:0007669"/>
    <property type="project" value="UniProtKB-UniRule"/>
</dbReference>
<evidence type="ECO:0000256" key="1">
    <source>
        <dbReference type="ARBA" id="ARBA00000548"/>
    </source>
</evidence>
<dbReference type="PANTHER" id="PTHR43447">
    <property type="entry name" value="ALPHA-AMYLASE"/>
    <property type="match status" value="1"/>
</dbReference>
<evidence type="ECO:0000256" key="8">
    <source>
        <dbReference type="ARBA" id="ARBA00023157"/>
    </source>
</evidence>
<comment type="cofactor">
    <cofactor evidence="2">
        <name>Ca(2+)</name>
        <dbReference type="ChEBI" id="CHEBI:29108"/>
    </cofactor>
</comment>
<dbReference type="Pfam" id="PF00128">
    <property type="entry name" value="Alpha-amylase"/>
    <property type="match status" value="1"/>
</dbReference>
<evidence type="ECO:0000256" key="5">
    <source>
        <dbReference type="ARBA" id="ARBA00011245"/>
    </source>
</evidence>
<evidence type="ECO:0000256" key="9">
    <source>
        <dbReference type="ARBA" id="ARBA00023214"/>
    </source>
</evidence>
<dbReference type="AlphaFoldDB" id="A0AAD7ZB34"/>
<dbReference type="GO" id="GO:0043169">
    <property type="term" value="F:cation binding"/>
    <property type="evidence" value="ECO:0007669"/>
    <property type="project" value="InterPro"/>
</dbReference>
<evidence type="ECO:0000313" key="15">
    <source>
        <dbReference type="EMBL" id="KAJ9576917.1"/>
    </source>
</evidence>
<evidence type="ECO:0000256" key="12">
    <source>
        <dbReference type="RuleBase" id="RU003615"/>
    </source>
</evidence>
<keyword evidence="9" id="KW-0868">Chloride</keyword>
<evidence type="ECO:0000313" key="16">
    <source>
        <dbReference type="Proteomes" id="UP001233999"/>
    </source>
</evidence>
<dbReference type="GO" id="GO:0005975">
    <property type="term" value="P:carbohydrate metabolic process"/>
    <property type="evidence" value="ECO:0007669"/>
    <property type="project" value="InterPro"/>
</dbReference>
<dbReference type="InterPro" id="IPR017853">
    <property type="entry name" value="GH"/>
</dbReference>
<feature type="non-terminal residue" evidence="15">
    <location>
        <position position="398"/>
    </location>
</feature>
<dbReference type="InterPro" id="IPR006047">
    <property type="entry name" value="GH13_cat_dom"/>
</dbReference>
<evidence type="ECO:0000256" key="13">
    <source>
        <dbReference type="RuleBase" id="RU361134"/>
    </source>
</evidence>
<accession>A0AAD7ZB34</accession>
<comment type="cofactor">
    <cofactor evidence="3">
        <name>chloride</name>
        <dbReference type="ChEBI" id="CHEBI:17996"/>
    </cofactor>
</comment>
<proteinExistence type="inferred from homology"/>